<evidence type="ECO:0000256" key="1">
    <source>
        <dbReference type="SAM" id="MobiDB-lite"/>
    </source>
</evidence>
<reference evidence="2 3" key="1">
    <citation type="journal article" date="2016" name="Nat. Commun.">
        <title>Thousands of microbial genomes shed light on interconnected biogeochemical processes in an aquifer system.</title>
        <authorList>
            <person name="Anantharaman K."/>
            <person name="Brown C.T."/>
            <person name="Hug L.A."/>
            <person name="Sharon I."/>
            <person name="Castelle C.J."/>
            <person name="Probst A.J."/>
            <person name="Thomas B.C."/>
            <person name="Singh A."/>
            <person name="Wilkins M.J."/>
            <person name="Karaoz U."/>
            <person name="Brodie E.L."/>
            <person name="Williams K.H."/>
            <person name="Hubbard S.S."/>
            <person name="Banfield J.F."/>
        </authorList>
    </citation>
    <scope>NUCLEOTIDE SEQUENCE [LARGE SCALE GENOMIC DNA]</scope>
</reference>
<name>A0A1F6G7N3_9PROT</name>
<evidence type="ECO:0000313" key="3">
    <source>
        <dbReference type="Proteomes" id="UP000178449"/>
    </source>
</evidence>
<dbReference type="EMBL" id="MFNE01000043">
    <property type="protein sequence ID" value="OGG94104.1"/>
    <property type="molecule type" value="Genomic_DNA"/>
</dbReference>
<feature type="compositionally biased region" description="Basic residues" evidence="1">
    <location>
        <begin position="7"/>
        <end position="20"/>
    </location>
</feature>
<protein>
    <submittedName>
        <fullName evidence="2">Uncharacterized protein</fullName>
    </submittedName>
</protein>
<dbReference type="Proteomes" id="UP000178449">
    <property type="component" value="Unassembled WGS sequence"/>
</dbReference>
<comment type="caution">
    <text evidence="2">The sequence shown here is derived from an EMBL/GenBank/DDBJ whole genome shotgun (WGS) entry which is preliminary data.</text>
</comment>
<dbReference type="AlphaFoldDB" id="A0A1F6G7N3"/>
<organism evidence="2 3">
    <name type="scientific">Candidatus Lambdaproteobacteria bacterium RIFOXYD2_FULL_50_16</name>
    <dbReference type="NCBI Taxonomy" id="1817772"/>
    <lineage>
        <taxon>Bacteria</taxon>
        <taxon>Pseudomonadati</taxon>
        <taxon>Pseudomonadota</taxon>
        <taxon>Candidatus Lambdaproteobacteria</taxon>
    </lineage>
</organism>
<evidence type="ECO:0000313" key="2">
    <source>
        <dbReference type="EMBL" id="OGG94104.1"/>
    </source>
</evidence>
<feature type="region of interest" description="Disordered" evidence="1">
    <location>
        <begin position="1"/>
        <end position="20"/>
    </location>
</feature>
<sequence>MSPVYIRRTKNHRSPRSKPMGRLRLAWLNTAVRLSNISITNPVTRAQERDQPNPGRQDAFGGVAKKG</sequence>
<gene>
    <name evidence="2" type="ORF">A2527_09655</name>
</gene>
<feature type="region of interest" description="Disordered" evidence="1">
    <location>
        <begin position="39"/>
        <end position="67"/>
    </location>
</feature>
<proteinExistence type="predicted"/>
<accession>A0A1F6G7N3</accession>